<evidence type="ECO:0000313" key="1">
    <source>
        <dbReference type="EMBL" id="KAH8688866.1"/>
    </source>
</evidence>
<evidence type="ECO:0000313" key="2">
    <source>
        <dbReference type="Proteomes" id="UP001201262"/>
    </source>
</evidence>
<dbReference type="Gene3D" id="3.40.50.1820">
    <property type="entry name" value="alpha/beta hydrolase"/>
    <property type="match status" value="1"/>
</dbReference>
<keyword evidence="2" id="KW-1185">Reference proteome</keyword>
<comment type="caution">
    <text evidence="1">The sequence shown here is derived from an EMBL/GenBank/DDBJ whole genome shotgun (WGS) entry which is preliminary data.</text>
</comment>
<protein>
    <recommendedName>
        <fullName evidence="3">AB hydrolase-1 domain-containing protein</fullName>
    </recommendedName>
</protein>
<organism evidence="1 2">
    <name type="scientific">Talaromyces proteolyticus</name>
    <dbReference type="NCBI Taxonomy" id="1131652"/>
    <lineage>
        <taxon>Eukaryota</taxon>
        <taxon>Fungi</taxon>
        <taxon>Dikarya</taxon>
        <taxon>Ascomycota</taxon>
        <taxon>Pezizomycotina</taxon>
        <taxon>Eurotiomycetes</taxon>
        <taxon>Eurotiomycetidae</taxon>
        <taxon>Eurotiales</taxon>
        <taxon>Trichocomaceae</taxon>
        <taxon>Talaromyces</taxon>
        <taxon>Talaromyces sect. Bacilispori</taxon>
    </lineage>
</organism>
<dbReference type="InterPro" id="IPR029058">
    <property type="entry name" value="AB_hydrolase_fold"/>
</dbReference>
<evidence type="ECO:0008006" key="3">
    <source>
        <dbReference type="Google" id="ProtNLM"/>
    </source>
</evidence>
<accession>A0AAD4KD79</accession>
<proteinExistence type="predicted"/>
<dbReference type="GeneID" id="70242718"/>
<dbReference type="RefSeq" id="XP_046065338.1">
    <property type="nucleotide sequence ID" value="XM_046212431.1"/>
</dbReference>
<dbReference type="SUPFAM" id="SSF53474">
    <property type="entry name" value="alpha/beta-Hydrolases"/>
    <property type="match status" value="1"/>
</dbReference>
<dbReference type="Proteomes" id="UP001201262">
    <property type="component" value="Unassembled WGS sequence"/>
</dbReference>
<dbReference type="EMBL" id="JAJTJA010000017">
    <property type="protein sequence ID" value="KAH8688866.1"/>
    <property type="molecule type" value="Genomic_DNA"/>
</dbReference>
<gene>
    <name evidence="1" type="ORF">BGW36DRAFT_309726</name>
</gene>
<dbReference type="PANTHER" id="PTHR47381">
    <property type="entry name" value="ALPHA/BETA-HYDROLASES SUPERFAMILY PROTEIN"/>
    <property type="match status" value="1"/>
</dbReference>
<sequence length="364" mass="40083">MVTSISPLYGYNAPSSTLSKQPLHVAGILTTVFGLDELPPETTEVVCLWLLHPRLDSQEDMAGVATTVVDYWNQKLKEKGSGRSRGLIAVAFDARNHGSRQVDEAANHAWRNGNERHAQDMFSVYMTTARDVSMLIDFLPGYIFPKGERTIATHFALGISLGGHAVWLCLLHEPRVTAGVVVVGAPDYVNVMTDRARLSKLSSWKRGDTPGAKFLGSEHFPKSLLDVVEKNDPAGFLLSQTEHYIKNGPVKVGKLPDPTPQDKERLLPLLNRHLKGKRILNLSGLADKLVPYRLSEPFLSWLKKAIAPGGWFGDGGVHLEDVGFEGVAHNFTPAMMEEVLRFVDDSMSALDEPKNVGTVREAKI</sequence>
<name>A0AAD4KD79_9EURO</name>
<reference evidence="1" key="1">
    <citation type="submission" date="2021-12" db="EMBL/GenBank/DDBJ databases">
        <title>Convergent genome expansion in fungi linked to evolution of root-endophyte symbiosis.</title>
        <authorList>
            <consortium name="DOE Joint Genome Institute"/>
            <person name="Ke Y.-H."/>
            <person name="Bonito G."/>
            <person name="Liao H.-L."/>
            <person name="Looney B."/>
            <person name="Rojas-Flechas A."/>
            <person name="Nash J."/>
            <person name="Hameed K."/>
            <person name="Schadt C."/>
            <person name="Martin F."/>
            <person name="Crous P.W."/>
            <person name="Miettinen O."/>
            <person name="Magnuson J.K."/>
            <person name="Labbe J."/>
            <person name="Jacobson D."/>
            <person name="Doktycz M.J."/>
            <person name="Veneault-Fourrey C."/>
            <person name="Kuo A."/>
            <person name="Mondo S."/>
            <person name="Calhoun S."/>
            <person name="Riley R."/>
            <person name="Ohm R."/>
            <person name="LaButti K."/>
            <person name="Andreopoulos B."/>
            <person name="Pangilinan J."/>
            <person name="Nolan M."/>
            <person name="Tritt A."/>
            <person name="Clum A."/>
            <person name="Lipzen A."/>
            <person name="Daum C."/>
            <person name="Barry K."/>
            <person name="Grigoriev I.V."/>
            <person name="Vilgalys R."/>
        </authorList>
    </citation>
    <scope>NUCLEOTIDE SEQUENCE</scope>
    <source>
        <strain evidence="1">PMI_201</strain>
    </source>
</reference>
<dbReference type="AlphaFoldDB" id="A0AAD4KD79"/>
<dbReference type="PANTHER" id="PTHR47381:SF3">
    <property type="entry name" value="ALPHA_BETA-HYDROLASES SUPERFAMILY PROTEIN"/>
    <property type="match status" value="1"/>
</dbReference>